<feature type="compositionally biased region" description="Acidic residues" evidence="6">
    <location>
        <begin position="591"/>
        <end position="610"/>
    </location>
</feature>
<dbReference type="PANTHER" id="PTHR48019">
    <property type="entry name" value="SERUM RESPONSE FACTOR HOMOLOG"/>
    <property type="match status" value="1"/>
</dbReference>
<organism evidence="8 9">
    <name type="scientific">Gonium pectorale</name>
    <name type="common">Green alga</name>
    <dbReference type="NCBI Taxonomy" id="33097"/>
    <lineage>
        <taxon>Eukaryota</taxon>
        <taxon>Viridiplantae</taxon>
        <taxon>Chlorophyta</taxon>
        <taxon>core chlorophytes</taxon>
        <taxon>Chlorophyceae</taxon>
        <taxon>CS clade</taxon>
        <taxon>Chlamydomonadales</taxon>
        <taxon>Volvocaceae</taxon>
        <taxon>Gonium</taxon>
    </lineage>
</organism>
<feature type="compositionally biased region" description="Low complexity" evidence="6">
    <location>
        <begin position="687"/>
        <end position="716"/>
    </location>
</feature>
<keyword evidence="2" id="KW-0805">Transcription regulation</keyword>
<evidence type="ECO:0000313" key="9">
    <source>
        <dbReference type="Proteomes" id="UP000075714"/>
    </source>
</evidence>
<feature type="compositionally biased region" description="Gly residues" evidence="6">
    <location>
        <begin position="309"/>
        <end position="319"/>
    </location>
</feature>
<feature type="compositionally biased region" description="Low complexity" evidence="6">
    <location>
        <begin position="655"/>
        <end position="672"/>
    </location>
</feature>
<comment type="caution">
    <text evidence="8">The sequence shown here is derived from an EMBL/GenBank/DDBJ whole genome shotgun (WGS) entry which is preliminary data.</text>
</comment>
<feature type="compositionally biased region" description="Low complexity" evidence="6">
    <location>
        <begin position="402"/>
        <end position="419"/>
    </location>
</feature>
<feature type="region of interest" description="Disordered" evidence="6">
    <location>
        <begin position="290"/>
        <end position="319"/>
    </location>
</feature>
<dbReference type="AlphaFoldDB" id="A0A150FWE7"/>
<feature type="compositionally biased region" description="Low complexity" evidence="6">
    <location>
        <begin position="727"/>
        <end position="746"/>
    </location>
</feature>
<feature type="compositionally biased region" description="Low complexity" evidence="6">
    <location>
        <begin position="773"/>
        <end position="782"/>
    </location>
</feature>
<evidence type="ECO:0000256" key="4">
    <source>
        <dbReference type="ARBA" id="ARBA00023163"/>
    </source>
</evidence>
<dbReference type="STRING" id="33097.A0A150FWE7"/>
<feature type="region of interest" description="Disordered" evidence="6">
    <location>
        <begin position="770"/>
        <end position="795"/>
    </location>
</feature>
<dbReference type="EMBL" id="LSYV01000237">
    <property type="protein sequence ID" value="KXZ41944.1"/>
    <property type="molecule type" value="Genomic_DNA"/>
</dbReference>
<evidence type="ECO:0000256" key="6">
    <source>
        <dbReference type="SAM" id="MobiDB-lite"/>
    </source>
</evidence>
<feature type="region of interest" description="Disordered" evidence="6">
    <location>
        <begin position="33"/>
        <end position="52"/>
    </location>
</feature>
<sequence length="795" mass="73669">MFARRKASLVKKAMELSVLCDCDVGLIIFGPGSASTQQGGPGGPGSGPGAGPRLYQFSSVAMDELLERYAAMVAEPHERRRGGELLRHYYELFPDADGVPESATAAAATAAAAAAAASDAFDRNGPSGVGLPSGPMGGVGPHGGGGGMAPLDGMLGSAGGGGARRPSDLGGLKRSRGPSPGLGELPAGGSGLMGPGPAGLRSFLPGPGTGAGLLPGGLHGAGSAAGLGPGGLPGPVRRLPGVGGAGGLPLEGIKAAGFLDKRNYPVSPRSEKAYEELTAAFDQLTALRSRRPGGGQGLPGSGLQPFVPSGGGGGGGGGFSLAAQQQQLQALIAAQQQHRAAAAAAASGASGGGAPAGGGGGGGGAKRFKPLSILVPEVASQPIIPTTGLTPLLASGAGGSGAPLPTASSAGAGRRSLSQGGMGGGGGLSDGGAAADDLGSLMLLGGGAGSSGGGGLQYRGSIDGSAANLLNVPSPLPAGGAAAVLFGSLDGGPLSVRSSSGNGMLLGGGGLSGFGGGGGGGLSGFGGGGGSLGGGLERNSSLAMALASPGGPMGLDSALRGLAPMDGLDWPSASPRSSAGGAGPGGAVDGDGGDFPDEAEPEGEGEEGEGEGGSGGMLLDGDEAGLIVRGTSLAKLAPHAREAALGPSPGGTPSGGATPVASEGAGAAAVGAAPPPHARAVGGGGPASSASNSGAFGAASASAAAAAAAAGSDPLGADGGAVDQRLPPGAEMAATGTGAAAATPSGRGPGLPSHLTMELSFSDLSSGFGSGSGLAAAAAAQEAEGEGTGEGRGMD</sequence>
<feature type="compositionally biased region" description="Gly residues" evidence="6">
    <location>
        <begin position="39"/>
        <end position="50"/>
    </location>
</feature>
<dbReference type="GO" id="GO:0046983">
    <property type="term" value="F:protein dimerization activity"/>
    <property type="evidence" value="ECO:0007669"/>
    <property type="project" value="InterPro"/>
</dbReference>
<dbReference type="PRINTS" id="PR00404">
    <property type="entry name" value="MADSDOMAIN"/>
</dbReference>
<feature type="region of interest" description="Disordered" evidence="6">
    <location>
        <begin position="125"/>
        <end position="190"/>
    </location>
</feature>
<dbReference type="InterPro" id="IPR050142">
    <property type="entry name" value="MADS-box/MEF2_TF"/>
</dbReference>
<dbReference type="Proteomes" id="UP000075714">
    <property type="component" value="Unassembled WGS sequence"/>
</dbReference>
<feature type="compositionally biased region" description="Gly residues" evidence="6">
    <location>
        <begin position="580"/>
        <end position="590"/>
    </location>
</feature>
<keyword evidence="4" id="KW-0804">Transcription</keyword>
<keyword evidence="9" id="KW-1185">Reference proteome</keyword>
<keyword evidence="3" id="KW-0238">DNA-binding</keyword>
<evidence type="ECO:0000256" key="1">
    <source>
        <dbReference type="ARBA" id="ARBA00004123"/>
    </source>
</evidence>
<dbReference type="Pfam" id="PF00319">
    <property type="entry name" value="SRF-TF"/>
    <property type="match status" value="1"/>
</dbReference>
<keyword evidence="5" id="KW-0539">Nucleus</keyword>
<dbReference type="Gene3D" id="3.40.1810.10">
    <property type="entry name" value="Transcription factor, MADS-box"/>
    <property type="match status" value="1"/>
</dbReference>
<gene>
    <name evidence="8" type="ORF">GPECTOR_238g562</name>
</gene>
<dbReference type="PROSITE" id="PS50066">
    <property type="entry name" value="MADS_BOX_2"/>
    <property type="match status" value="1"/>
</dbReference>
<feature type="region of interest" description="Disordered" evidence="6">
    <location>
        <begin position="642"/>
        <end position="757"/>
    </location>
</feature>
<dbReference type="SMART" id="SM00432">
    <property type="entry name" value="MADS"/>
    <property type="match status" value="1"/>
</dbReference>
<reference evidence="9" key="1">
    <citation type="journal article" date="2016" name="Nat. Commun.">
        <title>The Gonium pectorale genome demonstrates co-option of cell cycle regulation during the evolution of multicellularity.</title>
        <authorList>
            <person name="Hanschen E.R."/>
            <person name="Marriage T.N."/>
            <person name="Ferris P.J."/>
            <person name="Hamaji T."/>
            <person name="Toyoda A."/>
            <person name="Fujiyama A."/>
            <person name="Neme R."/>
            <person name="Noguchi H."/>
            <person name="Minakuchi Y."/>
            <person name="Suzuki M."/>
            <person name="Kawai-Toyooka H."/>
            <person name="Smith D.R."/>
            <person name="Sparks H."/>
            <person name="Anderson J."/>
            <person name="Bakaric R."/>
            <person name="Luria V."/>
            <person name="Karger A."/>
            <person name="Kirschner M.W."/>
            <person name="Durand P.M."/>
            <person name="Michod R.E."/>
            <person name="Nozaki H."/>
            <person name="Olson B.J."/>
        </authorList>
    </citation>
    <scope>NUCLEOTIDE SEQUENCE [LARGE SCALE GENOMIC DNA]</scope>
    <source>
        <strain evidence="9">NIES-2863</strain>
    </source>
</reference>
<feature type="domain" description="MADS-box" evidence="7">
    <location>
        <begin position="1"/>
        <end position="42"/>
    </location>
</feature>
<feature type="compositionally biased region" description="Gly residues" evidence="6">
    <location>
        <begin position="786"/>
        <end position="795"/>
    </location>
</feature>
<dbReference type="SUPFAM" id="SSF55455">
    <property type="entry name" value="SRF-like"/>
    <property type="match status" value="1"/>
</dbReference>
<evidence type="ECO:0000259" key="7">
    <source>
        <dbReference type="PROSITE" id="PS50066"/>
    </source>
</evidence>
<evidence type="ECO:0000256" key="5">
    <source>
        <dbReference type="ARBA" id="ARBA00023242"/>
    </source>
</evidence>
<dbReference type="InterPro" id="IPR002100">
    <property type="entry name" value="TF_MADSbox"/>
</dbReference>
<protein>
    <recommendedName>
        <fullName evidence="7">MADS-box domain-containing protein</fullName>
    </recommendedName>
</protein>
<dbReference type="GO" id="GO:0005634">
    <property type="term" value="C:nucleus"/>
    <property type="evidence" value="ECO:0007669"/>
    <property type="project" value="UniProtKB-SubCell"/>
</dbReference>
<evidence type="ECO:0000256" key="3">
    <source>
        <dbReference type="ARBA" id="ARBA00023125"/>
    </source>
</evidence>
<dbReference type="GO" id="GO:0003677">
    <property type="term" value="F:DNA binding"/>
    <property type="evidence" value="ECO:0007669"/>
    <property type="project" value="UniProtKB-KW"/>
</dbReference>
<feature type="compositionally biased region" description="Gly residues" evidence="6">
    <location>
        <begin position="135"/>
        <end position="148"/>
    </location>
</feature>
<evidence type="ECO:0000313" key="8">
    <source>
        <dbReference type="EMBL" id="KXZ41944.1"/>
    </source>
</evidence>
<feature type="region of interest" description="Disordered" evidence="6">
    <location>
        <begin position="398"/>
        <end position="428"/>
    </location>
</feature>
<evidence type="ECO:0000256" key="2">
    <source>
        <dbReference type="ARBA" id="ARBA00023015"/>
    </source>
</evidence>
<comment type="subcellular location">
    <subcellularLocation>
        <location evidence="1">Nucleus</location>
    </subcellularLocation>
</comment>
<feature type="region of interest" description="Disordered" evidence="6">
    <location>
        <begin position="566"/>
        <end position="621"/>
    </location>
</feature>
<dbReference type="OrthoDB" id="1933443at2759"/>
<proteinExistence type="predicted"/>
<name>A0A150FWE7_GONPE</name>
<dbReference type="InterPro" id="IPR036879">
    <property type="entry name" value="TF_MADSbox_sf"/>
</dbReference>
<accession>A0A150FWE7</accession>